<comment type="subunit">
    <text evidence="4 11">Homodimer.</text>
</comment>
<evidence type="ECO:0000256" key="2">
    <source>
        <dbReference type="ARBA" id="ARBA00005011"/>
    </source>
</evidence>
<evidence type="ECO:0000313" key="14">
    <source>
        <dbReference type="Proteomes" id="UP001523262"/>
    </source>
</evidence>
<dbReference type="CDD" id="cd00609">
    <property type="entry name" value="AAT_like"/>
    <property type="match status" value="1"/>
</dbReference>
<dbReference type="SUPFAM" id="SSF53383">
    <property type="entry name" value="PLP-dependent transferases"/>
    <property type="match status" value="1"/>
</dbReference>
<comment type="pathway">
    <text evidence="2 11">Amino-acid biosynthesis; L-histidine biosynthesis; L-histidine from 5-phospho-alpha-D-ribose 1-diphosphate: step 7/9.</text>
</comment>
<evidence type="ECO:0000256" key="5">
    <source>
        <dbReference type="ARBA" id="ARBA00022576"/>
    </source>
</evidence>
<dbReference type="InterPro" id="IPR015421">
    <property type="entry name" value="PyrdxlP-dep_Trfase_major"/>
</dbReference>
<dbReference type="InterPro" id="IPR015424">
    <property type="entry name" value="PyrdxlP-dep_Trfase"/>
</dbReference>
<dbReference type="InterPro" id="IPR004839">
    <property type="entry name" value="Aminotransferase_I/II_large"/>
</dbReference>
<dbReference type="EMBL" id="JAMQCR010000002">
    <property type="protein sequence ID" value="MCM2534969.1"/>
    <property type="molecule type" value="Genomic_DNA"/>
</dbReference>
<reference evidence="13 14" key="1">
    <citation type="submission" date="2022-06" db="EMBL/GenBank/DDBJ databases">
        <authorList>
            <person name="Jeon C.O."/>
        </authorList>
    </citation>
    <scope>NUCLEOTIDE SEQUENCE [LARGE SCALE GENOMIC DNA]</scope>
    <source>
        <strain evidence="13 14">KCTC 13943</strain>
    </source>
</reference>
<evidence type="ECO:0000256" key="8">
    <source>
        <dbReference type="ARBA" id="ARBA00022898"/>
    </source>
</evidence>
<dbReference type="PANTHER" id="PTHR43643">
    <property type="entry name" value="HISTIDINOL-PHOSPHATE AMINOTRANSFERASE 2"/>
    <property type="match status" value="1"/>
</dbReference>
<keyword evidence="9 11" id="KW-0368">Histidine biosynthesis</keyword>
<evidence type="ECO:0000259" key="12">
    <source>
        <dbReference type="Pfam" id="PF00155"/>
    </source>
</evidence>
<dbReference type="Pfam" id="PF00155">
    <property type="entry name" value="Aminotran_1_2"/>
    <property type="match status" value="1"/>
</dbReference>
<keyword evidence="8 11" id="KW-0663">Pyridoxal phosphate</keyword>
<proteinExistence type="inferred from homology"/>
<evidence type="ECO:0000256" key="9">
    <source>
        <dbReference type="ARBA" id="ARBA00023102"/>
    </source>
</evidence>
<dbReference type="Proteomes" id="UP001523262">
    <property type="component" value="Unassembled WGS sequence"/>
</dbReference>
<dbReference type="Gene3D" id="3.90.1150.10">
    <property type="entry name" value="Aspartate Aminotransferase, domain 1"/>
    <property type="match status" value="1"/>
</dbReference>
<evidence type="ECO:0000256" key="4">
    <source>
        <dbReference type="ARBA" id="ARBA00011738"/>
    </source>
</evidence>
<evidence type="ECO:0000256" key="11">
    <source>
        <dbReference type="HAMAP-Rule" id="MF_01023"/>
    </source>
</evidence>
<accession>A0ABT0WHJ7</accession>
<organism evidence="13 14">
    <name type="scientific">Neobacillus pocheonensis</name>
    <dbReference type="NCBI Taxonomy" id="363869"/>
    <lineage>
        <taxon>Bacteria</taxon>
        <taxon>Bacillati</taxon>
        <taxon>Bacillota</taxon>
        <taxon>Bacilli</taxon>
        <taxon>Bacillales</taxon>
        <taxon>Bacillaceae</taxon>
        <taxon>Neobacillus</taxon>
    </lineage>
</organism>
<evidence type="ECO:0000256" key="7">
    <source>
        <dbReference type="ARBA" id="ARBA00022679"/>
    </source>
</evidence>
<keyword evidence="14" id="KW-1185">Reference proteome</keyword>
<feature type="domain" description="Aminotransferase class I/classII large" evidence="12">
    <location>
        <begin position="33"/>
        <end position="359"/>
    </location>
</feature>
<keyword evidence="6 11" id="KW-0028">Amino-acid biosynthesis</keyword>
<name>A0ABT0WHJ7_9BACI</name>
<comment type="similarity">
    <text evidence="3 11">Belongs to the class-II pyridoxal-phosphate-dependent aminotransferase family. Histidinol-phosphate aminotransferase subfamily.</text>
</comment>
<dbReference type="GO" id="GO:0004400">
    <property type="term" value="F:histidinol-phosphate transaminase activity"/>
    <property type="evidence" value="ECO:0007669"/>
    <property type="project" value="UniProtKB-EC"/>
</dbReference>
<keyword evidence="5 11" id="KW-0032">Aminotransferase</keyword>
<dbReference type="NCBIfam" id="TIGR01141">
    <property type="entry name" value="hisC"/>
    <property type="match status" value="1"/>
</dbReference>
<evidence type="ECO:0000256" key="1">
    <source>
        <dbReference type="ARBA" id="ARBA00001933"/>
    </source>
</evidence>
<feature type="modified residue" description="N6-(pyridoxal phosphate)lysine" evidence="11">
    <location>
        <position position="226"/>
    </location>
</feature>
<dbReference type="EC" id="2.6.1.9" evidence="11"/>
<evidence type="ECO:0000256" key="10">
    <source>
        <dbReference type="ARBA" id="ARBA00047481"/>
    </source>
</evidence>
<comment type="catalytic activity">
    <reaction evidence="10 11">
        <text>L-histidinol phosphate + 2-oxoglutarate = 3-(imidazol-4-yl)-2-oxopropyl phosphate + L-glutamate</text>
        <dbReference type="Rhea" id="RHEA:23744"/>
        <dbReference type="ChEBI" id="CHEBI:16810"/>
        <dbReference type="ChEBI" id="CHEBI:29985"/>
        <dbReference type="ChEBI" id="CHEBI:57766"/>
        <dbReference type="ChEBI" id="CHEBI:57980"/>
        <dbReference type="EC" id="2.6.1.9"/>
    </reaction>
</comment>
<evidence type="ECO:0000256" key="3">
    <source>
        <dbReference type="ARBA" id="ARBA00007970"/>
    </source>
</evidence>
<evidence type="ECO:0000313" key="13">
    <source>
        <dbReference type="EMBL" id="MCM2534969.1"/>
    </source>
</evidence>
<sequence>MNQILKRRALDRIKPYTPGKPLWEVKEELGLKQVIKLASNENPLGASPKAIEAISKILNELNRYPDANAVELKKTIASCLDVKTEQLIITNGADELITLISETYLEPSDEIIVPFPSFSEYDFGEQLMGAKVVPVPLDHEYQFNIESILAAVTEHTKLIYICSPNNPTGTYMPKLMLEELLHSLPKNILVVFDSAYSHFAANEDYTNGLEFVRSDYPIIVLQTFSKIYGLAGVRVGFGAAPESIIQSILHVKEPFNVNSLAQAAAAAAITDEEHVNHSKKVNTKGLEQLYNALTEFGIKYTKSMSNFILIEFGANAKEVYQQLLALGVIVRYGDIWGLPGHIRISIGTQEENTVLIEAISSILLELRLVNFKGEVK</sequence>
<comment type="caution">
    <text evidence="13">The sequence shown here is derived from an EMBL/GenBank/DDBJ whole genome shotgun (WGS) entry which is preliminary data.</text>
</comment>
<gene>
    <name evidence="11 13" type="primary">hisC</name>
    <name evidence="13" type="ORF">NDK43_24815</name>
</gene>
<keyword evidence="7 11" id="KW-0808">Transferase</keyword>
<comment type="cofactor">
    <cofactor evidence="1 11">
        <name>pyridoxal 5'-phosphate</name>
        <dbReference type="ChEBI" id="CHEBI:597326"/>
    </cofactor>
</comment>
<dbReference type="PANTHER" id="PTHR43643:SF6">
    <property type="entry name" value="HISTIDINOL-PHOSPHATE AMINOTRANSFERASE"/>
    <property type="match status" value="1"/>
</dbReference>
<dbReference type="Gene3D" id="3.40.640.10">
    <property type="entry name" value="Type I PLP-dependent aspartate aminotransferase-like (Major domain)"/>
    <property type="match status" value="1"/>
</dbReference>
<dbReference type="InterPro" id="IPR005861">
    <property type="entry name" value="HisP_aminotrans"/>
</dbReference>
<evidence type="ECO:0000256" key="6">
    <source>
        <dbReference type="ARBA" id="ARBA00022605"/>
    </source>
</evidence>
<protein>
    <recommendedName>
        <fullName evidence="11">Histidinol-phosphate aminotransferase</fullName>
        <ecNumber evidence="11">2.6.1.9</ecNumber>
    </recommendedName>
    <alternativeName>
        <fullName evidence="11">Imidazole acetol-phosphate transaminase</fullName>
    </alternativeName>
</protein>
<dbReference type="InterPro" id="IPR050106">
    <property type="entry name" value="HistidinolP_aminotransfase"/>
</dbReference>
<dbReference type="HAMAP" id="MF_01023">
    <property type="entry name" value="HisC_aminotrans_2"/>
    <property type="match status" value="1"/>
</dbReference>
<dbReference type="InterPro" id="IPR015422">
    <property type="entry name" value="PyrdxlP-dep_Trfase_small"/>
</dbReference>